<name>A0A4Y9Y9U2_9AGAM</name>
<evidence type="ECO:0000313" key="3">
    <source>
        <dbReference type="EMBL" id="TFY59085.1"/>
    </source>
</evidence>
<comment type="caution">
    <text evidence="3">The sequence shown here is derived from an EMBL/GenBank/DDBJ whole genome shotgun (WGS) entry which is preliminary data.</text>
</comment>
<dbReference type="AlphaFoldDB" id="A0A4Y9Y9U2"/>
<dbReference type="Proteomes" id="UP000298327">
    <property type="component" value="Unassembled WGS sequence"/>
</dbReference>
<organism evidence="3 4">
    <name type="scientific">Dentipellis fragilis</name>
    <dbReference type="NCBI Taxonomy" id="205917"/>
    <lineage>
        <taxon>Eukaryota</taxon>
        <taxon>Fungi</taxon>
        <taxon>Dikarya</taxon>
        <taxon>Basidiomycota</taxon>
        <taxon>Agaricomycotina</taxon>
        <taxon>Agaricomycetes</taxon>
        <taxon>Russulales</taxon>
        <taxon>Hericiaceae</taxon>
        <taxon>Dentipellis</taxon>
    </lineage>
</organism>
<evidence type="ECO:0000259" key="2">
    <source>
        <dbReference type="Pfam" id="PF14040"/>
    </source>
</evidence>
<keyword evidence="4" id="KW-1185">Reference proteome</keyword>
<accession>A0A4Y9Y9U2</accession>
<reference evidence="3 4" key="1">
    <citation type="submission" date="2019-02" db="EMBL/GenBank/DDBJ databases">
        <title>Genome sequencing of the rare red list fungi Dentipellis fragilis.</title>
        <authorList>
            <person name="Buettner E."/>
            <person name="Kellner H."/>
        </authorList>
    </citation>
    <scope>NUCLEOTIDE SEQUENCE [LARGE SCALE GENOMIC DNA]</scope>
    <source>
        <strain evidence="3 4">DSM 105465</strain>
    </source>
</reference>
<dbReference type="Pfam" id="PF14040">
    <property type="entry name" value="DNase_NucA_NucB"/>
    <property type="match status" value="1"/>
</dbReference>
<keyword evidence="1" id="KW-0732">Signal</keyword>
<dbReference type="STRING" id="205917.A0A4Y9Y9U2"/>
<protein>
    <recommendedName>
        <fullName evidence="2">Deoxyribonuclease NucA/NucB domain-containing protein</fullName>
    </recommendedName>
</protein>
<proteinExistence type="predicted"/>
<dbReference type="OrthoDB" id="3259102at2759"/>
<evidence type="ECO:0000256" key="1">
    <source>
        <dbReference type="SAM" id="SignalP"/>
    </source>
</evidence>
<dbReference type="InterPro" id="IPR029476">
    <property type="entry name" value="DNase_NucA_NucB"/>
</dbReference>
<evidence type="ECO:0000313" key="4">
    <source>
        <dbReference type="Proteomes" id="UP000298327"/>
    </source>
</evidence>
<sequence length="275" mass="30022">MIAGRFAFTGVAFAVLIVCAAATPFFPESNDGETTTSQISFVEQGPAEMGPWGDGWVHAKTCDPCDDTCDPNEEELILVNDIRILYGNDTSPWYPGEGVRIRVRNDMVNEQLEFDCSVAYGIPDVCQNMCYGIYYYFSDSPAGANHPATLTKSTANKQYCADARKRNSCGVTNPNRCSTRYNPPFPVQRYSCDEYPFASSLEGQQAGVGGYQTSVTRCVPARQNSVQGGKISAVYKKMQPNDQLDMNFDFGAAGPDGYCAATRNCAVLVDTQQAN</sequence>
<dbReference type="EMBL" id="SEOQ01000640">
    <property type="protein sequence ID" value="TFY59085.1"/>
    <property type="molecule type" value="Genomic_DNA"/>
</dbReference>
<gene>
    <name evidence="3" type="ORF">EVG20_g7914</name>
</gene>
<feature type="domain" description="Deoxyribonuclease NucA/NucB" evidence="2">
    <location>
        <begin position="145"/>
        <end position="246"/>
    </location>
</feature>
<feature type="chain" id="PRO_5021318740" description="Deoxyribonuclease NucA/NucB domain-containing protein" evidence="1">
    <location>
        <begin position="23"/>
        <end position="275"/>
    </location>
</feature>
<feature type="signal peptide" evidence="1">
    <location>
        <begin position="1"/>
        <end position="22"/>
    </location>
</feature>